<feature type="binding site" evidence="10">
    <location>
        <position position="281"/>
    </location>
    <ligand>
        <name>Zn(2+)</name>
        <dbReference type="ChEBI" id="CHEBI:29105"/>
    </ligand>
</feature>
<evidence type="ECO:0000256" key="6">
    <source>
        <dbReference type="ARBA" id="ARBA00022801"/>
    </source>
</evidence>
<dbReference type="InterPro" id="IPR010914">
    <property type="entry name" value="RsgA_GTPase_dom"/>
</dbReference>
<evidence type="ECO:0000256" key="8">
    <source>
        <dbReference type="ARBA" id="ARBA00022884"/>
    </source>
</evidence>
<dbReference type="NCBIfam" id="TIGR00157">
    <property type="entry name" value="ribosome small subunit-dependent GTPase A"/>
    <property type="match status" value="1"/>
</dbReference>
<dbReference type="RefSeq" id="WP_138320626.1">
    <property type="nucleotide sequence ID" value="NZ_VCBC01000014.1"/>
</dbReference>
<evidence type="ECO:0000313" key="14">
    <source>
        <dbReference type="Proteomes" id="UP000307790"/>
    </source>
</evidence>
<evidence type="ECO:0000256" key="4">
    <source>
        <dbReference type="ARBA" id="ARBA00022730"/>
    </source>
</evidence>
<dbReference type="GO" id="GO:0042274">
    <property type="term" value="P:ribosomal small subunit biogenesis"/>
    <property type="evidence" value="ECO:0007669"/>
    <property type="project" value="UniProtKB-UniRule"/>
</dbReference>
<proteinExistence type="inferred from homology"/>
<feature type="binding site" evidence="10">
    <location>
        <position position="287"/>
    </location>
    <ligand>
        <name>Zn(2+)</name>
        <dbReference type="ChEBI" id="CHEBI:29105"/>
    </ligand>
</feature>
<name>A0A5R9IGT6_9GAMM</name>
<keyword evidence="5 10" id="KW-0547">Nucleotide-binding</keyword>
<dbReference type="PROSITE" id="PS50936">
    <property type="entry name" value="ENGC_GTPASE"/>
    <property type="match status" value="1"/>
</dbReference>
<evidence type="ECO:0000256" key="10">
    <source>
        <dbReference type="HAMAP-Rule" id="MF_01820"/>
    </source>
</evidence>
<dbReference type="HAMAP" id="MF_01820">
    <property type="entry name" value="GTPase_RsgA"/>
    <property type="match status" value="1"/>
</dbReference>
<gene>
    <name evidence="10 13" type="primary">rsgA</name>
    <name evidence="13" type="ORF">FE810_13665</name>
</gene>
<accession>A0A5R9IGT6</accession>
<feature type="domain" description="CP-type G" evidence="12">
    <location>
        <begin position="93"/>
        <end position="251"/>
    </location>
</feature>
<dbReference type="Gene3D" id="1.10.40.50">
    <property type="entry name" value="Probable gtpase engc, domain 3"/>
    <property type="match status" value="1"/>
</dbReference>
<dbReference type="GO" id="GO:0019843">
    <property type="term" value="F:rRNA binding"/>
    <property type="evidence" value="ECO:0007669"/>
    <property type="project" value="UniProtKB-KW"/>
</dbReference>
<dbReference type="CDD" id="cd01854">
    <property type="entry name" value="YjeQ_EngC"/>
    <property type="match status" value="1"/>
</dbReference>
<reference evidence="13 14" key="1">
    <citation type="submission" date="2019-05" db="EMBL/GenBank/DDBJ databases">
        <title>Genome sequences of Thalassotalea litorea 1K03283.</title>
        <authorList>
            <person name="Zhang D."/>
        </authorList>
    </citation>
    <scope>NUCLEOTIDE SEQUENCE [LARGE SCALE GENOMIC DNA]</scope>
    <source>
        <strain evidence="13 14">MCCC 1K03283</strain>
    </source>
</reference>
<feature type="domain" description="EngC GTPase" evidence="11">
    <location>
        <begin position="102"/>
        <end position="249"/>
    </location>
</feature>
<feature type="binding site" evidence="10">
    <location>
        <position position="274"/>
    </location>
    <ligand>
        <name>Zn(2+)</name>
        <dbReference type="ChEBI" id="CHEBI:29105"/>
    </ligand>
</feature>
<keyword evidence="9 10" id="KW-0342">GTP-binding</keyword>
<protein>
    <recommendedName>
        <fullName evidence="10">Small ribosomal subunit biogenesis GTPase RsgA</fullName>
        <ecNumber evidence="10">3.6.1.-</ecNumber>
    </recommendedName>
</protein>
<evidence type="ECO:0000256" key="5">
    <source>
        <dbReference type="ARBA" id="ARBA00022741"/>
    </source>
</evidence>
<keyword evidence="6 10" id="KW-0378">Hydrolase</keyword>
<dbReference type="Proteomes" id="UP000307790">
    <property type="component" value="Unassembled WGS sequence"/>
</dbReference>
<evidence type="ECO:0000313" key="13">
    <source>
        <dbReference type="EMBL" id="TLU61860.1"/>
    </source>
</evidence>
<dbReference type="EC" id="3.6.1.-" evidence="10"/>
<comment type="similarity">
    <text evidence="10">Belongs to the TRAFAC class YlqF/YawG GTPase family. RsgA subfamily.</text>
</comment>
<dbReference type="InterPro" id="IPR027417">
    <property type="entry name" value="P-loop_NTPase"/>
</dbReference>
<keyword evidence="2 10" id="KW-0690">Ribosome biogenesis</keyword>
<dbReference type="GO" id="GO:0005525">
    <property type="term" value="F:GTP binding"/>
    <property type="evidence" value="ECO:0007669"/>
    <property type="project" value="UniProtKB-UniRule"/>
</dbReference>
<feature type="binding site" evidence="10">
    <location>
        <begin position="193"/>
        <end position="201"/>
    </location>
    <ligand>
        <name>GTP</name>
        <dbReference type="ChEBI" id="CHEBI:37565"/>
    </ligand>
</feature>
<keyword evidence="7 10" id="KW-0862">Zinc</keyword>
<feature type="binding site" evidence="10">
    <location>
        <position position="279"/>
    </location>
    <ligand>
        <name>Zn(2+)</name>
        <dbReference type="ChEBI" id="CHEBI:29105"/>
    </ligand>
</feature>
<dbReference type="EMBL" id="VCBC01000014">
    <property type="protein sequence ID" value="TLU61860.1"/>
    <property type="molecule type" value="Genomic_DNA"/>
</dbReference>
<comment type="caution">
    <text evidence="13">The sequence shown here is derived from an EMBL/GenBank/DDBJ whole genome shotgun (WGS) entry which is preliminary data.</text>
</comment>
<dbReference type="PANTHER" id="PTHR32120:SF10">
    <property type="entry name" value="SMALL RIBOSOMAL SUBUNIT BIOGENESIS GTPASE RSGA"/>
    <property type="match status" value="1"/>
</dbReference>
<evidence type="ECO:0000256" key="3">
    <source>
        <dbReference type="ARBA" id="ARBA00022723"/>
    </source>
</evidence>
<comment type="function">
    <text evidence="10">One of several proteins that assist in the late maturation steps of the functional core of the 30S ribosomal subunit. Helps release RbfA from mature subunits. May play a role in the assembly of ribosomal proteins into the subunit. Circularly permuted GTPase that catalyzes slow GTP hydrolysis, GTPase activity is stimulated by the 30S ribosomal subunit.</text>
</comment>
<dbReference type="InterPro" id="IPR004881">
    <property type="entry name" value="Ribosome_biogen_GTPase_RsgA"/>
</dbReference>
<dbReference type="PANTHER" id="PTHR32120">
    <property type="entry name" value="SMALL RIBOSOMAL SUBUNIT BIOGENESIS GTPASE RSGA"/>
    <property type="match status" value="1"/>
</dbReference>
<dbReference type="GO" id="GO:0005737">
    <property type="term" value="C:cytoplasm"/>
    <property type="evidence" value="ECO:0007669"/>
    <property type="project" value="UniProtKB-SubCell"/>
</dbReference>
<evidence type="ECO:0000256" key="7">
    <source>
        <dbReference type="ARBA" id="ARBA00022833"/>
    </source>
</evidence>
<dbReference type="InterPro" id="IPR030378">
    <property type="entry name" value="G_CP_dom"/>
</dbReference>
<evidence type="ECO:0000256" key="2">
    <source>
        <dbReference type="ARBA" id="ARBA00022517"/>
    </source>
</evidence>
<dbReference type="GO" id="GO:0003924">
    <property type="term" value="F:GTPase activity"/>
    <property type="evidence" value="ECO:0007669"/>
    <property type="project" value="UniProtKB-UniRule"/>
</dbReference>
<sequence length="348" mass="39035">MNKSRLTLAQLGWRPFFQQQLSLEEYEDYDIGRVVEHHRSQVKLAIEGGAVTIELTHQIEDICVGDWVLFDQELRLHRVLERQSLFARKAPGTKVDTQRIAANIDVAILVSSLNQDFNLSRIERYLVLVREAGVEPLVVLTKADLCDDPQALAEQVQQLDNRVSVVTLNALSNEQVQPLSEYYRAGDTLVLLGSSGVGKSTLANTLIGETVLETAGIREDDSKGRHTTTYRSLQLLPSGGLILDTPGMRELQLGAAEQGVKETFKEIIELAERCRFGDCSHTNEPGCEIQKALKLGELNQRRFQSFEKLMREQAFNSATLAQKRAKDKAFGKMINSIQNDSRSRKRGK</sequence>
<evidence type="ECO:0000259" key="12">
    <source>
        <dbReference type="PROSITE" id="PS51721"/>
    </source>
</evidence>
<dbReference type="OrthoDB" id="9809485at2"/>
<evidence type="ECO:0000256" key="9">
    <source>
        <dbReference type="ARBA" id="ARBA00023134"/>
    </source>
</evidence>
<comment type="subunit">
    <text evidence="10">Monomer. Associates with 30S ribosomal subunit, binds 16S rRNA.</text>
</comment>
<dbReference type="PROSITE" id="PS51721">
    <property type="entry name" value="G_CP"/>
    <property type="match status" value="1"/>
</dbReference>
<keyword evidence="3 10" id="KW-0479">Metal-binding</keyword>
<dbReference type="GO" id="GO:0046872">
    <property type="term" value="F:metal ion binding"/>
    <property type="evidence" value="ECO:0007669"/>
    <property type="project" value="UniProtKB-KW"/>
</dbReference>
<keyword evidence="14" id="KW-1185">Reference proteome</keyword>
<feature type="binding site" evidence="10">
    <location>
        <begin position="141"/>
        <end position="144"/>
    </location>
    <ligand>
        <name>GTP</name>
        <dbReference type="ChEBI" id="CHEBI:37565"/>
    </ligand>
</feature>
<dbReference type="AlphaFoldDB" id="A0A5R9IGT6"/>
<dbReference type="Pfam" id="PF03193">
    <property type="entry name" value="RsgA_GTPase"/>
    <property type="match status" value="1"/>
</dbReference>
<keyword evidence="4 10" id="KW-0699">rRNA-binding</keyword>
<keyword evidence="1 10" id="KW-0963">Cytoplasm</keyword>
<dbReference type="Gene3D" id="3.40.50.300">
    <property type="entry name" value="P-loop containing nucleotide triphosphate hydrolases"/>
    <property type="match status" value="1"/>
</dbReference>
<organism evidence="13 14">
    <name type="scientific">Thalassotalea litorea</name>
    <dbReference type="NCBI Taxonomy" id="2020715"/>
    <lineage>
        <taxon>Bacteria</taxon>
        <taxon>Pseudomonadati</taxon>
        <taxon>Pseudomonadota</taxon>
        <taxon>Gammaproteobacteria</taxon>
        <taxon>Alteromonadales</taxon>
        <taxon>Colwelliaceae</taxon>
        <taxon>Thalassotalea</taxon>
    </lineage>
</organism>
<evidence type="ECO:0000256" key="1">
    <source>
        <dbReference type="ARBA" id="ARBA00022490"/>
    </source>
</evidence>
<keyword evidence="8 10" id="KW-0694">RNA-binding</keyword>
<comment type="subcellular location">
    <subcellularLocation>
        <location evidence="10">Cytoplasm</location>
    </subcellularLocation>
</comment>
<comment type="cofactor">
    <cofactor evidence="10">
        <name>Zn(2+)</name>
        <dbReference type="ChEBI" id="CHEBI:29105"/>
    </cofactor>
    <text evidence="10">Binds 1 zinc ion per subunit.</text>
</comment>
<evidence type="ECO:0000259" key="11">
    <source>
        <dbReference type="PROSITE" id="PS50936"/>
    </source>
</evidence>
<dbReference type="SUPFAM" id="SSF52540">
    <property type="entry name" value="P-loop containing nucleoside triphosphate hydrolases"/>
    <property type="match status" value="1"/>
</dbReference>